<feature type="domain" description="KfrA N-terminal DNA-binding" evidence="2">
    <location>
        <begin position="9"/>
        <end position="119"/>
    </location>
</feature>
<name>A0AAD2C1A5_9RALS</name>
<sequence>MARAGLSRLDVKRARDSLLAQGQHPSIDAIRIALGNTGSKTTIHRCLKELEEEEGSGLNRLGSTSDAILDLVSRLAARLHEEAQALVDQQATTLVAQREQAQAEAAELVADLMSARAELADAQTALATTRAAHSETQAELQSRTLEAERLAQQVRDLTEQRAEYDGFRRSLEEKLQHAHQALEHFRNASKEQRDQEIRRHEQLVQQLQAELRQTNQALIIKQGEITQLNKDGARLVAEAGAATKRVRELEARGEQVQTELIHIRAHQTRTEVERDALRAALQAQAEELTAVRAEREQMVAALAKLTASLEAQQTLAADYRTQLGFGGPEPRNAEI</sequence>
<evidence type="ECO:0000256" key="1">
    <source>
        <dbReference type="SAM" id="Coils"/>
    </source>
</evidence>
<organism evidence="3 6">
    <name type="scientific">Ralstonia flatus</name>
    <dbReference type="NCBI Taxonomy" id="3058601"/>
    <lineage>
        <taxon>Bacteria</taxon>
        <taxon>Pseudomonadati</taxon>
        <taxon>Pseudomonadota</taxon>
        <taxon>Betaproteobacteria</taxon>
        <taxon>Burkholderiales</taxon>
        <taxon>Burkholderiaceae</taxon>
        <taxon>Ralstonia</taxon>
    </lineage>
</organism>
<dbReference type="Pfam" id="PF11740">
    <property type="entry name" value="KfrA_N"/>
    <property type="match status" value="1"/>
</dbReference>
<accession>A0AAD2C1A5</accession>
<dbReference type="EMBL" id="CAUDKO010000013">
    <property type="protein sequence ID" value="CAJ0893313.1"/>
    <property type="molecule type" value="Genomic_DNA"/>
</dbReference>
<dbReference type="Proteomes" id="UP001189792">
    <property type="component" value="Unassembled WGS sequence"/>
</dbReference>
<evidence type="ECO:0000313" key="6">
    <source>
        <dbReference type="Proteomes" id="UP001190491"/>
    </source>
</evidence>
<proteinExistence type="predicted"/>
<dbReference type="InterPro" id="IPR021104">
    <property type="entry name" value="KfrA_DNA-bd_N"/>
</dbReference>
<evidence type="ECO:0000259" key="2">
    <source>
        <dbReference type="Pfam" id="PF11740"/>
    </source>
</evidence>
<evidence type="ECO:0000313" key="5">
    <source>
        <dbReference type="Proteomes" id="UP001189792"/>
    </source>
</evidence>
<protein>
    <submittedName>
        <fullName evidence="3">Chromosome partition protein Smc</fullName>
    </submittedName>
</protein>
<dbReference type="AlphaFoldDB" id="A0AAD2C1A5"/>
<keyword evidence="1" id="KW-0175">Coiled coil</keyword>
<feature type="coiled-coil region" evidence="1">
    <location>
        <begin position="91"/>
        <end position="224"/>
    </location>
</feature>
<evidence type="ECO:0000313" key="4">
    <source>
        <dbReference type="EMBL" id="CAJ0902920.1"/>
    </source>
</evidence>
<keyword evidence="5" id="KW-1185">Reference proteome</keyword>
<dbReference type="EMBL" id="CAUDLI010000013">
    <property type="protein sequence ID" value="CAJ0902920.1"/>
    <property type="molecule type" value="Genomic_DNA"/>
</dbReference>
<reference evidence="3 5" key="1">
    <citation type="submission" date="2023-07" db="EMBL/GenBank/DDBJ databases">
        <authorList>
            <person name="Peeters C."/>
        </authorList>
    </citation>
    <scope>NUCLEOTIDE SEQUENCE</scope>
    <source>
        <strain evidence="4 5">LMG 32965</strain>
        <strain evidence="3">R-77567</strain>
    </source>
</reference>
<comment type="caution">
    <text evidence="3">The sequence shown here is derived from an EMBL/GenBank/DDBJ whole genome shotgun (WGS) entry which is preliminary data.</text>
</comment>
<evidence type="ECO:0000313" key="3">
    <source>
        <dbReference type="EMBL" id="CAJ0893313.1"/>
    </source>
</evidence>
<dbReference type="RefSeq" id="WP_316857633.1">
    <property type="nucleotide sequence ID" value="NZ_CAUDKO010000013.1"/>
</dbReference>
<gene>
    <name evidence="3" type="primary">smc_2</name>
    <name evidence="4" type="synonym">smc_1</name>
    <name evidence="4" type="ORF">R77564_04817</name>
    <name evidence="3" type="ORF">R77567_04430</name>
</gene>
<dbReference type="Proteomes" id="UP001190491">
    <property type="component" value="Unassembled WGS sequence"/>
</dbReference>